<dbReference type="InterPro" id="IPR050950">
    <property type="entry name" value="HTH-type_LysR_regulators"/>
</dbReference>
<dbReference type="SUPFAM" id="SSF53850">
    <property type="entry name" value="Periplasmic binding protein-like II"/>
    <property type="match status" value="1"/>
</dbReference>
<dbReference type="Gene3D" id="3.40.190.290">
    <property type="match status" value="1"/>
</dbReference>
<evidence type="ECO:0000256" key="3">
    <source>
        <dbReference type="ARBA" id="ARBA00023125"/>
    </source>
</evidence>
<dbReference type="OrthoDB" id="9803735at2"/>
<dbReference type="GO" id="GO:0005829">
    <property type="term" value="C:cytosol"/>
    <property type="evidence" value="ECO:0007669"/>
    <property type="project" value="TreeGrafter"/>
</dbReference>
<keyword evidence="2" id="KW-0805">Transcription regulation</keyword>
<dbReference type="InterPro" id="IPR036390">
    <property type="entry name" value="WH_DNA-bd_sf"/>
</dbReference>
<dbReference type="PANTHER" id="PTHR30419:SF8">
    <property type="entry name" value="NITROGEN ASSIMILATION TRANSCRIPTIONAL ACTIVATOR-RELATED"/>
    <property type="match status" value="1"/>
</dbReference>
<dbReference type="FunFam" id="1.10.10.10:FF:000001">
    <property type="entry name" value="LysR family transcriptional regulator"/>
    <property type="match status" value="1"/>
</dbReference>
<evidence type="ECO:0000256" key="1">
    <source>
        <dbReference type="ARBA" id="ARBA00009437"/>
    </source>
</evidence>
<name>A0A1I4RNP8_9RHOB</name>
<dbReference type="STRING" id="254406.SAMN04488042_108155"/>
<organism evidence="6 7">
    <name type="scientific">Shimia aestuarii</name>
    <dbReference type="NCBI Taxonomy" id="254406"/>
    <lineage>
        <taxon>Bacteria</taxon>
        <taxon>Pseudomonadati</taxon>
        <taxon>Pseudomonadota</taxon>
        <taxon>Alphaproteobacteria</taxon>
        <taxon>Rhodobacterales</taxon>
        <taxon>Roseobacteraceae</taxon>
    </lineage>
</organism>
<reference evidence="6 7" key="1">
    <citation type="submission" date="2016-10" db="EMBL/GenBank/DDBJ databases">
        <authorList>
            <person name="de Groot N.N."/>
        </authorList>
    </citation>
    <scope>NUCLEOTIDE SEQUENCE [LARGE SCALE GENOMIC DNA]</scope>
    <source>
        <strain evidence="6 7">DSM 15283</strain>
    </source>
</reference>
<accession>A0A1I4RNP8</accession>
<evidence type="ECO:0000256" key="4">
    <source>
        <dbReference type="ARBA" id="ARBA00023163"/>
    </source>
</evidence>
<evidence type="ECO:0000313" key="7">
    <source>
        <dbReference type="Proteomes" id="UP000199144"/>
    </source>
</evidence>
<dbReference type="PANTHER" id="PTHR30419">
    <property type="entry name" value="HTH-TYPE TRANSCRIPTIONAL REGULATOR YBHD"/>
    <property type="match status" value="1"/>
</dbReference>
<dbReference type="InterPro" id="IPR000847">
    <property type="entry name" value="LysR_HTH_N"/>
</dbReference>
<comment type="similarity">
    <text evidence="1">Belongs to the LysR transcriptional regulatory family.</text>
</comment>
<keyword evidence="4" id="KW-0804">Transcription</keyword>
<feature type="domain" description="HTH lysR-type" evidence="5">
    <location>
        <begin position="1"/>
        <end position="59"/>
    </location>
</feature>
<protein>
    <submittedName>
        <fullName evidence="6">DNA-binding transcriptional regulator, LysR family</fullName>
    </submittedName>
</protein>
<gene>
    <name evidence="6" type="ORF">SAMN04488042_108155</name>
</gene>
<dbReference type="GO" id="GO:0003700">
    <property type="term" value="F:DNA-binding transcription factor activity"/>
    <property type="evidence" value="ECO:0007669"/>
    <property type="project" value="InterPro"/>
</dbReference>
<dbReference type="GO" id="GO:0003677">
    <property type="term" value="F:DNA binding"/>
    <property type="evidence" value="ECO:0007669"/>
    <property type="project" value="UniProtKB-KW"/>
</dbReference>
<dbReference type="CDD" id="cd05466">
    <property type="entry name" value="PBP2_LTTR_substrate"/>
    <property type="match status" value="1"/>
</dbReference>
<keyword evidence="7" id="KW-1185">Reference proteome</keyword>
<dbReference type="SUPFAM" id="SSF46785">
    <property type="entry name" value="Winged helix' DNA-binding domain"/>
    <property type="match status" value="1"/>
</dbReference>
<dbReference type="AlphaFoldDB" id="A0A1I4RNP8"/>
<dbReference type="Pfam" id="PF00126">
    <property type="entry name" value="HTH_1"/>
    <property type="match status" value="1"/>
</dbReference>
<sequence>MQNLTQLHHFKLVAQEGSFARAAELAHITQPALSNSIRSLETRLGMTLFERSERPVRLTAAGRNIIARVEAILFQSRNLEQTLANLNAGTGGHIRLGVPPVFSTALAGPIIAEWHNAFPNVTLDMIVRETVELKPTLRDEMCDVIVGDMRDMRSHVEDMDLVELSPQSGGAYCRPGHPILTIRNPLPRDLSRYKLAGPQFPEDVLRDLAKFLGIEWNGAEPLIAVTSHNIAALRDAVAESDLVLLTTAGTVRNQVSLGILKKIPIDIGVSGVWTVATLKGKVHHPAVPRLIDKIVDISRREHENRIAATRLPSA</sequence>
<dbReference type="Gene3D" id="1.10.10.10">
    <property type="entry name" value="Winged helix-like DNA-binding domain superfamily/Winged helix DNA-binding domain"/>
    <property type="match status" value="1"/>
</dbReference>
<dbReference type="InterPro" id="IPR036388">
    <property type="entry name" value="WH-like_DNA-bd_sf"/>
</dbReference>
<dbReference type="RefSeq" id="WP_093095509.1">
    <property type="nucleotide sequence ID" value="NZ_FOTQ01000008.1"/>
</dbReference>
<evidence type="ECO:0000259" key="5">
    <source>
        <dbReference type="PROSITE" id="PS50931"/>
    </source>
</evidence>
<keyword evidence="3 6" id="KW-0238">DNA-binding</keyword>
<evidence type="ECO:0000313" key="6">
    <source>
        <dbReference type="EMBL" id="SFM53855.1"/>
    </source>
</evidence>
<dbReference type="PRINTS" id="PR00039">
    <property type="entry name" value="HTHLYSR"/>
</dbReference>
<dbReference type="Proteomes" id="UP000199144">
    <property type="component" value="Unassembled WGS sequence"/>
</dbReference>
<evidence type="ECO:0000256" key="2">
    <source>
        <dbReference type="ARBA" id="ARBA00023015"/>
    </source>
</evidence>
<dbReference type="EMBL" id="FOTQ01000008">
    <property type="protein sequence ID" value="SFM53855.1"/>
    <property type="molecule type" value="Genomic_DNA"/>
</dbReference>
<proteinExistence type="inferred from homology"/>
<dbReference type="InterPro" id="IPR005119">
    <property type="entry name" value="LysR_subst-bd"/>
</dbReference>
<dbReference type="PROSITE" id="PS50931">
    <property type="entry name" value="HTH_LYSR"/>
    <property type="match status" value="1"/>
</dbReference>
<dbReference type="Pfam" id="PF03466">
    <property type="entry name" value="LysR_substrate"/>
    <property type="match status" value="1"/>
</dbReference>